<evidence type="ECO:0000313" key="2">
    <source>
        <dbReference type="Proteomes" id="UP000006222"/>
    </source>
</evidence>
<dbReference type="EMBL" id="AFAR01000171">
    <property type="protein sequence ID" value="EGF26819.1"/>
    <property type="molecule type" value="Genomic_DNA"/>
</dbReference>
<organism evidence="1 2">
    <name type="scientific">Rhodopirellula baltica WH47</name>
    <dbReference type="NCBI Taxonomy" id="991778"/>
    <lineage>
        <taxon>Bacteria</taxon>
        <taxon>Pseudomonadati</taxon>
        <taxon>Planctomycetota</taxon>
        <taxon>Planctomycetia</taxon>
        <taxon>Pirellulales</taxon>
        <taxon>Pirellulaceae</taxon>
        <taxon>Rhodopirellula</taxon>
    </lineage>
</organism>
<protein>
    <submittedName>
        <fullName evidence="1">Uncharacterized protein</fullName>
    </submittedName>
</protein>
<gene>
    <name evidence="1" type="ORF">RBWH47_04992</name>
</gene>
<evidence type="ECO:0000313" key="1">
    <source>
        <dbReference type="EMBL" id="EGF26819.1"/>
    </source>
</evidence>
<comment type="caution">
    <text evidence="1">The sequence shown here is derived from an EMBL/GenBank/DDBJ whole genome shotgun (WGS) entry which is preliminary data.</text>
</comment>
<dbReference type="PATRIC" id="fig|991778.3.peg.3427"/>
<accession>F2AU28</accession>
<reference evidence="1 2" key="1">
    <citation type="journal article" date="2013" name="Mar. Genomics">
        <title>Expression of sulfatases in Rhodopirellula baltica and the diversity of sulfatases in the genus Rhodopirellula.</title>
        <authorList>
            <person name="Wegner C.E."/>
            <person name="Richter-Heitmann T."/>
            <person name="Klindworth A."/>
            <person name="Klockow C."/>
            <person name="Richter M."/>
            <person name="Achstetter T."/>
            <person name="Glockner F.O."/>
            <person name="Harder J."/>
        </authorList>
    </citation>
    <scope>NUCLEOTIDE SEQUENCE [LARGE SCALE GENOMIC DNA]</scope>
    <source>
        <strain evidence="1 2">WH47</strain>
    </source>
</reference>
<dbReference type="AlphaFoldDB" id="F2AU28"/>
<sequence length="64" mass="6952">MVDLDIESGKAPQENARPLVVAWGQAAVQGQEIFGILVGAIYLRIKLQDQLRRCSVGGVFNALQ</sequence>
<dbReference type="Proteomes" id="UP000006222">
    <property type="component" value="Unassembled WGS sequence"/>
</dbReference>
<name>F2AU28_RHOBT</name>
<proteinExistence type="predicted"/>